<dbReference type="PATRIC" id="fig|1339315.3.peg.804"/>
<dbReference type="AlphaFoldDB" id="A0A015W6S4"/>
<comment type="caution">
    <text evidence="4">The sequence shown here is derived from an EMBL/GenBank/DDBJ whole genome shotgun (WGS) entry which is preliminary data.</text>
</comment>
<reference evidence="4 5" key="1">
    <citation type="submission" date="2014-02" db="EMBL/GenBank/DDBJ databases">
        <authorList>
            <person name="Sears C."/>
            <person name="Carroll K."/>
            <person name="Sack B.R."/>
            <person name="Qadri F."/>
            <person name="Myers L.L."/>
            <person name="Chung G.-T."/>
            <person name="Escheverria P."/>
            <person name="Fraser C.M."/>
            <person name="Sadzewicz L."/>
            <person name="Shefchek K.A."/>
            <person name="Tallon L."/>
            <person name="Das S.P."/>
            <person name="Daugherty S."/>
            <person name="Mongodin E.F."/>
        </authorList>
    </citation>
    <scope>NUCLEOTIDE SEQUENCE [LARGE SCALE GENOMIC DNA]</scope>
    <source>
        <strain evidence="5">3988T(B)14</strain>
    </source>
</reference>
<protein>
    <submittedName>
        <fullName evidence="4">Short chain dehydrogenase family protein</fullName>
    </submittedName>
</protein>
<dbReference type="PANTHER" id="PTHR43391:SF14">
    <property type="entry name" value="DEHYDROGENASE_REDUCTASE SDR FAMILY PROTEIN 7-LIKE"/>
    <property type="match status" value="1"/>
</dbReference>
<dbReference type="Proteomes" id="UP000020529">
    <property type="component" value="Unassembled WGS sequence"/>
</dbReference>
<dbReference type="Gene3D" id="3.40.50.720">
    <property type="entry name" value="NAD(P)-binding Rossmann-like Domain"/>
    <property type="match status" value="1"/>
</dbReference>
<evidence type="ECO:0000256" key="3">
    <source>
        <dbReference type="ARBA" id="ARBA00023002"/>
    </source>
</evidence>
<dbReference type="PANTHER" id="PTHR43391">
    <property type="entry name" value="RETINOL DEHYDROGENASE-RELATED"/>
    <property type="match status" value="1"/>
</dbReference>
<dbReference type="SUPFAM" id="SSF51735">
    <property type="entry name" value="NAD(P)-binding Rossmann-fold domains"/>
    <property type="match status" value="1"/>
</dbReference>
<dbReference type="GO" id="GO:0016491">
    <property type="term" value="F:oxidoreductase activity"/>
    <property type="evidence" value="ECO:0007669"/>
    <property type="project" value="UniProtKB-KW"/>
</dbReference>
<dbReference type="InterPro" id="IPR002347">
    <property type="entry name" value="SDR_fam"/>
</dbReference>
<name>A0A015W6S4_BACFG</name>
<dbReference type="CDD" id="cd05233">
    <property type="entry name" value="SDR_c"/>
    <property type="match status" value="1"/>
</dbReference>
<evidence type="ECO:0000256" key="2">
    <source>
        <dbReference type="ARBA" id="ARBA00022857"/>
    </source>
</evidence>
<accession>A0A015W6S4</accession>
<gene>
    <name evidence="4" type="ORF">M124_4944</name>
</gene>
<comment type="similarity">
    <text evidence="1">Belongs to the short-chain dehydrogenases/reductases (SDR) family.</text>
</comment>
<keyword evidence="2" id="KW-0521">NADP</keyword>
<dbReference type="RefSeq" id="WP_022347462.1">
    <property type="nucleotide sequence ID" value="NZ_JGCY01000211.1"/>
</dbReference>
<sequence length="280" mass="31660">MRKALIVGGANGIGLSIATQLSNREDCERVYIVDKVLIAEQYLNQKFESIQFDLITEDYSIFDSFKDVDTLMITAGFGKPSLFKDIAEQHITSSFSVNAVAPIRIIHHFMDKLVGKEDFRCGVMVSIAGFMSSPFFAVYGATKAALKIFIESLNVELEKGGSTNRILNVSPGSIKGTSFNNGKTDLSVTEALANEIIEHLEAKDDLFIPQYEEIFKQVLARYKADFREEGRHSYEYKLNRMKSERLPLPHPNCISEIEIFYFYHIVLQLKSESFAERRAA</sequence>
<dbReference type="PRINTS" id="PR00081">
    <property type="entry name" value="GDHRDH"/>
</dbReference>
<evidence type="ECO:0000313" key="4">
    <source>
        <dbReference type="EMBL" id="EXY76185.1"/>
    </source>
</evidence>
<dbReference type="EMBL" id="JGCY01000211">
    <property type="protein sequence ID" value="EXY76185.1"/>
    <property type="molecule type" value="Genomic_DNA"/>
</dbReference>
<dbReference type="Pfam" id="PF00106">
    <property type="entry name" value="adh_short"/>
    <property type="match status" value="1"/>
</dbReference>
<dbReference type="InterPro" id="IPR036291">
    <property type="entry name" value="NAD(P)-bd_dom_sf"/>
</dbReference>
<organism evidence="4 5">
    <name type="scientific">Bacteroides fragilis str. 3988T(B)14</name>
    <dbReference type="NCBI Taxonomy" id="1339315"/>
    <lineage>
        <taxon>Bacteria</taxon>
        <taxon>Pseudomonadati</taxon>
        <taxon>Bacteroidota</taxon>
        <taxon>Bacteroidia</taxon>
        <taxon>Bacteroidales</taxon>
        <taxon>Bacteroidaceae</taxon>
        <taxon>Bacteroides</taxon>
    </lineage>
</organism>
<evidence type="ECO:0000256" key="1">
    <source>
        <dbReference type="ARBA" id="ARBA00006484"/>
    </source>
</evidence>
<evidence type="ECO:0000313" key="5">
    <source>
        <dbReference type="Proteomes" id="UP000020529"/>
    </source>
</evidence>
<proteinExistence type="inferred from homology"/>
<keyword evidence="3" id="KW-0560">Oxidoreductase</keyword>